<reference evidence="5 6" key="1">
    <citation type="journal article" date="2010" name="Science">
        <title>Genomic comparison of the ants Camponotus floridanus and Harpegnathos saltator.</title>
        <authorList>
            <person name="Bonasio R."/>
            <person name="Zhang G."/>
            <person name="Ye C."/>
            <person name="Mutti N.S."/>
            <person name="Fang X."/>
            <person name="Qin N."/>
            <person name="Donahue G."/>
            <person name="Yang P."/>
            <person name="Li Q."/>
            <person name="Li C."/>
            <person name="Zhang P."/>
            <person name="Huang Z."/>
            <person name="Berger S.L."/>
            <person name="Reinberg D."/>
            <person name="Wang J."/>
            <person name="Liebig J."/>
        </authorList>
    </citation>
    <scope>NUCLEOTIDE SEQUENCE [LARGE SCALE GENOMIC DNA]</scope>
    <source>
        <strain evidence="5 6">R22 G/1</strain>
    </source>
</reference>
<dbReference type="CDD" id="cd23992">
    <property type="entry name" value="PBP_GOBP"/>
    <property type="match status" value="1"/>
</dbReference>
<dbReference type="GO" id="GO:0005549">
    <property type="term" value="F:odorant binding"/>
    <property type="evidence" value="ECO:0007669"/>
    <property type="project" value="InterPro"/>
</dbReference>
<organism evidence="6">
    <name type="scientific">Harpegnathos saltator</name>
    <name type="common">Jerdon's jumping ant</name>
    <dbReference type="NCBI Taxonomy" id="610380"/>
    <lineage>
        <taxon>Eukaryota</taxon>
        <taxon>Metazoa</taxon>
        <taxon>Ecdysozoa</taxon>
        <taxon>Arthropoda</taxon>
        <taxon>Hexapoda</taxon>
        <taxon>Insecta</taxon>
        <taxon>Pterygota</taxon>
        <taxon>Neoptera</taxon>
        <taxon>Endopterygota</taxon>
        <taxon>Hymenoptera</taxon>
        <taxon>Apocrita</taxon>
        <taxon>Aculeata</taxon>
        <taxon>Formicoidea</taxon>
        <taxon>Formicidae</taxon>
        <taxon>Ponerinae</taxon>
        <taxon>Ponerini</taxon>
        <taxon>Harpegnathos</taxon>
    </lineage>
</organism>
<keyword evidence="4" id="KW-0732">Signal</keyword>
<evidence type="ECO:0000256" key="4">
    <source>
        <dbReference type="ARBA" id="ARBA00022729"/>
    </source>
</evidence>
<dbReference type="SUPFAM" id="SSF47565">
    <property type="entry name" value="Insect pheromone/odorant-binding proteins"/>
    <property type="match status" value="1"/>
</dbReference>
<dbReference type="PANTHER" id="PTHR11857:SF43">
    <property type="entry name" value="GEO07291P1-RELATED"/>
    <property type="match status" value="1"/>
</dbReference>
<comment type="similarity">
    <text evidence="2">Belongs to the PBP/GOBP family.</text>
</comment>
<dbReference type="Proteomes" id="UP000008237">
    <property type="component" value="Unassembled WGS sequence"/>
</dbReference>
<proteinExistence type="inferred from homology"/>
<keyword evidence="3" id="KW-0964">Secreted</keyword>
<dbReference type="InParanoid" id="E2BIP0"/>
<comment type="subcellular location">
    <subcellularLocation>
        <location evidence="1">Secreted</location>
    </subcellularLocation>
</comment>
<dbReference type="Gene3D" id="1.10.238.20">
    <property type="entry name" value="Pheromone/general odorant binding protein domain"/>
    <property type="match status" value="1"/>
</dbReference>
<dbReference type="OrthoDB" id="7665616at2759"/>
<dbReference type="Pfam" id="PF01395">
    <property type="entry name" value="PBP_GOBP"/>
    <property type="match status" value="1"/>
</dbReference>
<dbReference type="AlphaFoldDB" id="E2BIP0"/>
<name>E2BIP0_HARSA</name>
<evidence type="ECO:0000313" key="5">
    <source>
        <dbReference type="EMBL" id="EFN84434.1"/>
    </source>
</evidence>
<sequence length="148" mass="16761">MSLKTVITPTVSNILLLAGQLTEEQKAKLKDYKESCISETGVDRDVVKNAKEGVIDENNEKLACFATCLLKKTGVMKENGDIDIDVVRSKMPPGISQEDVDDLIQKCQNISKFKHHFDKIKLLFDELQDQQHQYLQSKIYSDSCQRLA</sequence>
<keyword evidence="6" id="KW-1185">Reference proteome</keyword>
<dbReference type="OMA" id="NNEKLAC"/>
<evidence type="ECO:0000313" key="6">
    <source>
        <dbReference type="Proteomes" id="UP000008237"/>
    </source>
</evidence>
<dbReference type="EMBL" id="GL448520">
    <property type="protein sequence ID" value="EFN84434.1"/>
    <property type="molecule type" value="Genomic_DNA"/>
</dbReference>
<dbReference type="GO" id="GO:0007608">
    <property type="term" value="P:sensory perception of smell"/>
    <property type="evidence" value="ECO:0007669"/>
    <property type="project" value="TreeGrafter"/>
</dbReference>
<dbReference type="FunCoup" id="E2BIP0">
    <property type="interactions" value="41"/>
</dbReference>
<accession>E2BIP0</accession>
<evidence type="ECO:0000256" key="2">
    <source>
        <dbReference type="ARBA" id="ARBA00008098"/>
    </source>
</evidence>
<dbReference type="PANTHER" id="PTHR11857">
    <property type="entry name" value="ODORANT BINDING PROTEIN-RELATED"/>
    <property type="match status" value="1"/>
</dbReference>
<evidence type="ECO:0000256" key="3">
    <source>
        <dbReference type="ARBA" id="ARBA00022525"/>
    </source>
</evidence>
<dbReference type="InterPro" id="IPR036728">
    <property type="entry name" value="PBP_GOBP_sf"/>
</dbReference>
<protein>
    <submittedName>
        <fullName evidence="5">General odorant-binding protein 56d</fullName>
    </submittedName>
</protein>
<evidence type="ECO:0000256" key="1">
    <source>
        <dbReference type="ARBA" id="ARBA00004613"/>
    </source>
</evidence>
<gene>
    <name evidence="5" type="ORF">EAI_15500</name>
</gene>
<dbReference type="InterPro" id="IPR006170">
    <property type="entry name" value="PBP/GOBP"/>
</dbReference>
<dbReference type="GO" id="GO:0005615">
    <property type="term" value="C:extracellular space"/>
    <property type="evidence" value="ECO:0007669"/>
    <property type="project" value="TreeGrafter"/>
</dbReference>